<feature type="compositionally biased region" description="Pro residues" evidence="1">
    <location>
        <begin position="1"/>
        <end position="10"/>
    </location>
</feature>
<evidence type="ECO:0000313" key="3">
    <source>
        <dbReference type="Proteomes" id="UP001417504"/>
    </source>
</evidence>
<feature type="region of interest" description="Disordered" evidence="1">
    <location>
        <begin position="1"/>
        <end position="21"/>
    </location>
</feature>
<protein>
    <submittedName>
        <fullName evidence="2">Uncharacterized protein</fullName>
    </submittedName>
</protein>
<sequence length="146" mass="16174">MCALPPPPRIPGRVADDVETTPQITGTSRDLKMWDDVSRGGGAGHPWLAMHLESAPLPTIAVAWGTAGVLHDRVDVALKSKPVALPPTEHRDQRLTGTTLHICWYLATLEWSITMKDVRWLYDLAEEFFRQPNALVTPPQCRIAST</sequence>
<evidence type="ECO:0000256" key="1">
    <source>
        <dbReference type="SAM" id="MobiDB-lite"/>
    </source>
</evidence>
<organism evidence="2 3">
    <name type="scientific">Stephania japonica</name>
    <dbReference type="NCBI Taxonomy" id="461633"/>
    <lineage>
        <taxon>Eukaryota</taxon>
        <taxon>Viridiplantae</taxon>
        <taxon>Streptophyta</taxon>
        <taxon>Embryophyta</taxon>
        <taxon>Tracheophyta</taxon>
        <taxon>Spermatophyta</taxon>
        <taxon>Magnoliopsida</taxon>
        <taxon>Ranunculales</taxon>
        <taxon>Menispermaceae</taxon>
        <taxon>Menispermoideae</taxon>
        <taxon>Cissampelideae</taxon>
        <taxon>Stephania</taxon>
    </lineage>
</organism>
<name>A0AAP0K3A6_9MAGN</name>
<dbReference type="Proteomes" id="UP001417504">
    <property type="component" value="Unassembled WGS sequence"/>
</dbReference>
<proteinExistence type="predicted"/>
<accession>A0AAP0K3A6</accession>
<reference evidence="2 3" key="1">
    <citation type="submission" date="2024-01" db="EMBL/GenBank/DDBJ databases">
        <title>Genome assemblies of Stephania.</title>
        <authorList>
            <person name="Yang L."/>
        </authorList>
    </citation>
    <scope>NUCLEOTIDE SEQUENCE [LARGE SCALE GENOMIC DNA]</scope>
    <source>
        <strain evidence="2">QJT</strain>
        <tissue evidence="2">Leaf</tissue>
    </source>
</reference>
<evidence type="ECO:0000313" key="2">
    <source>
        <dbReference type="EMBL" id="KAK9145171.1"/>
    </source>
</evidence>
<gene>
    <name evidence="2" type="ORF">Sjap_005074</name>
</gene>
<comment type="caution">
    <text evidence="2">The sequence shown here is derived from an EMBL/GenBank/DDBJ whole genome shotgun (WGS) entry which is preliminary data.</text>
</comment>
<dbReference type="EMBL" id="JBBNAE010000002">
    <property type="protein sequence ID" value="KAK9145171.1"/>
    <property type="molecule type" value="Genomic_DNA"/>
</dbReference>
<keyword evidence="3" id="KW-1185">Reference proteome</keyword>
<dbReference type="AlphaFoldDB" id="A0AAP0K3A6"/>